<reference evidence="1 3" key="2">
    <citation type="submission" date="2018-06" db="EMBL/GenBank/DDBJ databases">
        <title>Genomic Encyclopedia of Type Strains, Phase III (KMG-III): the genomes of soil and plant-associated and newly described type strains.</title>
        <authorList>
            <person name="Whitman W."/>
        </authorList>
    </citation>
    <scope>NUCLEOTIDE SEQUENCE [LARGE SCALE GENOMIC DNA]</scope>
    <source>
        <strain evidence="1 3">CGMCC 1.15366</strain>
    </source>
</reference>
<sequence>MMPFKQLNRALKRRKAAYKRHVYALPQRGYRARLARIPWGVRLAVLLGLFAAAGSLGWMPAHFIASTGFLWAALVFPDHLFIAQEQTDKVRNMPAMLHIEMRQGTRVLRVGMEEAPIAKLGRIAVGQRDDNWAYLHFIDTHRIVSPLLFPVEQIPSVRQWLAEHMPEILQVE</sequence>
<protein>
    <submittedName>
        <fullName evidence="1">Uncharacterized protein</fullName>
    </submittedName>
</protein>
<keyword evidence="4" id="KW-1185">Reference proteome</keyword>
<comment type="caution">
    <text evidence="1">The sequence shown here is derived from an EMBL/GenBank/DDBJ whole genome shotgun (WGS) entry which is preliminary data.</text>
</comment>
<proteinExistence type="predicted"/>
<dbReference type="RefSeq" id="WP_111568664.1">
    <property type="nucleotide sequence ID" value="NZ_PIPK01000002.1"/>
</dbReference>
<dbReference type="EMBL" id="QLMD01000003">
    <property type="protein sequence ID" value="RAJ99038.1"/>
    <property type="molecule type" value="Genomic_DNA"/>
</dbReference>
<evidence type="ECO:0000313" key="4">
    <source>
        <dbReference type="Proteomes" id="UP000287865"/>
    </source>
</evidence>
<organism evidence="1 3">
    <name type="scientific">Aliidiomarina maris</name>
    <dbReference type="NCBI Taxonomy" id="531312"/>
    <lineage>
        <taxon>Bacteria</taxon>
        <taxon>Pseudomonadati</taxon>
        <taxon>Pseudomonadota</taxon>
        <taxon>Gammaproteobacteria</taxon>
        <taxon>Alteromonadales</taxon>
        <taxon>Idiomarinaceae</taxon>
        <taxon>Aliidiomarina</taxon>
    </lineage>
</organism>
<dbReference type="EMBL" id="PIPK01000002">
    <property type="protein sequence ID" value="RUO27797.1"/>
    <property type="molecule type" value="Genomic_DNA"/>
</dbReference>
<dbReference type="OrthoDB" id="6240951at2"/>
<evidence type="ECO:0000313" key="2">
    <source>
        <dbReference type="EMBL" id="RUO27797.1"/>
    </source>
</evidence>
<accession>A0A327X1G3</accession>
<dbReference type="AlphaFoldDB" id="A0A327X1G3"/>
<dbReference type="Proteomes" id="UP000249203">
    <property type="component" value="Unassembled WGS sequence"/>
</dbReference>
<dbReference type="Proteomes" id="UP000287865">
    <property type="component" value="Unassembled WGS sequence"/>
</dbReference>
<evidence type="ECO:0000313" key="3">
    <source>
        <dbReference type="Proteomes" id="UP000249203"/>
    </source>
</evidence>
<evidence type="ECO:0000313" key="1">
    <source>
        <dbReference type="EMBL" id="RAJ99038.1"/>
    </source>
</evidence>
<name>A0A327X1G3_9GAMM</name>
<reference evidence="2 4" key="1">
    <citation type="journal article" date="2018" name="Front. Microbiol.">
        <title>Genome-Based Analysis Reveals the Taxonomy and Diversity of the Family Idiomarinaceae.</title>
        <authorList>
            <person name="Liu Y."/>
            <person name="Lai Q."/>
            <person name="Shao Z."/>
        </authorList>
    </citation>
    <scope>NUCLEOTIDE SEQUENCE [LARGE SCALE GENOMIC DNA]</scope>
    <source>
        <strain evidence="2 4">CF12-14</strain>
    </source>
</reference>
<gene>
    <name evidence="1" type="ORF">B0I24_10329</name>
    <name evidence="2" type="ORF">CWE07_04095</name>
</gene>